<organism evidence="1">
    <name type="scientific">Rhizophora mucronata</name>
    <name type="common">Asiatic mangrove</name>
    <dbReference type="NCBI Taxonomy" id="61149"/>
    <lineage>
        <taxon>Eukaryota</taxon>
        <taxon>Viridiplantae</taxon>
        <taxon>Streptophyta</taxon>
        <taxon>Embryophyta</taxon>
        <taxon>Tracheophyta</taxon>
        <taxon>Spermatophyta</taxon>
        <taxon>Magnoliopsida</taxon>
        <taxon>eudicotyledons</taxon>
        <taxon>Gunneridae</taxon>
        <taxon>Pentapetalae</taxon>
        <taxon>rosids</taxon>
        <taxon>fabids</taxon>
        <taxon>Malpighiales</taxon>
        <taxon>Rhizophoraceae</taxon>
        <taxon>Rhizophora</taxon>
    </lineage>
</organism>
<dbReference type="EMBL" id="GGEC01063918">
    <property type="protein sequence ID" value="MBX44402.1"/>
    <property type="molecule type" value="Transcribed_RNA"/>
</dbReference>
<dbReference type="AlphaFoldDB" id="A0A2P2NPG6"/>
<name>A0A2P2NPG6_RHIMU</name>
<accession>A0A2P2NPG6</accession>
<reference evidence="1" key="1">
    <citation type="submission" date="2018-02" db="EMBL/GenBank/DDBJ databases">
        <title>Rhizophora mucronata_Transcriptome.</title>
        <authorList>
            <person name="Meera S.P."/>
            <person name="Sreeshan A."/>
            <person name="Augustine A."/>
        </authorList>
    </citation>
    <scope>NUCLEOTIDE SEQUENCE</scope>
    <source>
        <tissue evidence="1">Leaf</tissue>
    </source>
</reference>
<sequence length="44" mass="5263">MMSGSSCLCWAEMDCADDLKKQIRKRSKRRGELLQWRHFFMVLA</sequence>
<protein>
    <submittedName>
        <fullName evidence="1">Uncharacterized protein</fullName>
    </submittedName>
</protein>
<proteinExistence type="predicted"/>
<evidence type="ECO:0000313" key="1">
    <source>
        <dbReference type="EMBL" id="MBX44402.1"/>
    </source>
</evidence>